<dbReference type="PROSITE" id="PS50157">
    <property type="entry name" value="ZINC_FINGER_C2H2_2"/>
    <property type="match status" value="1"/>
</dbReference>
<evidence type="ECO:0000259" key="3">
    <source>
        <dbReference type="PROSITE" id="PS50157"/>
    </source>
</evidence>
<dbReference type="PANTHER" id="PTHR33845:SF1">
    <property type="entry name" value="C2H2-TYPE DOMAIN-CONTAINING PROTEIN"/>
    <property type="match status" value="1"/>
</dbReference>
<feature type="region of interest" description="Disordered" evidence="2">
    <location>
        <begin position="836"/>
        <end position="884"/>
    </location>
</feature>
<keyword evidence="1" id="KW-0479">Metal-binding</keyword>
<organism evidence="4 5">
    <name type="scientific">Pocillopora meandrina</name>
    <dbReference type="NCBI Taxonomy" id="46732"/>
    <lineage>
        <taxon>Eukaryota</taxon>
        <taxon>Metazoa</taxon>
        <taxon>Cnidaria</taxon>
        <taxon>Anthozoa</taxon>
        <taxon>Hexacorallia</taxon>
        <taxon>Scleractinia</taxon>
        <taxon>Astrocoeniina</taxon>
        <taxon>Pocilloporidae</taxon>
        <taxon>Pocillopora</taxon>
    </lineage>
</organism>
<evidence type="ECO:0000313" key="4">
    <source>
        <dbReference type="EMBL" id="CAH3151952.1"/>
    </source>
</evidence>
<dbReference type="PANTHER" id="PTHR33845">
    <property type="entry name" value="C2H2-TYPE DOMAIN-CONTAINING PROTEIN"/>
    <property type="match status" value="1"/>
</dbReference>
<keyword evidence="1" id="KW-0862">Zinc</keyword>
<evidence type="ECO:0000256" key="2">
    <source>
        <dbReference type="SAM" id="MobiDB-lite"/>
    </source>
</evidence>
<accession>A0AAU9XL96</accession>
<name>A0AAU9XL96_9CNID</name>
<feature type="compositionally biased region" description="Basic and acidic residues" evidence="2">
    <location>
        <begin position="176"/>
        <end position="185"/>
    </location>
</feature>
<gene>
    <name evidence="4" type="ORF">PMEA_00026607</name>
</gene>
<dbReference type="InterPro" id="IPR013087">
    <property type="entry name" value="Znf_C2H2_type"/>
</dbReference>
<reference evidence="4 5" key="1">
    <citation type="submission" date="2022-05" db="EMBL/GenBank/DDBJ databases">
        <authorList>
            <consortium name="Genoscope - CEA"/>
            <person name="William W."/>
        </authorList>
    </citation>
    <scope>NUCLEOTIDE SEQUENCE [LARGE SCALE GENOMIC DNA]</scope>
</reference>
<comment type="caution">
    <text evidence="4">The sequence shown here is derived from an EMBL/GenBank/DDBJ whole genome shotgun (WGS) entry which is preliminary data.</text>
</comment>
<protein>
    <recommendedName>
        <fullName evidence="3">C2H2-type domain-containing protein</fullName>
    </recommendedName>
</protein>
<sequence>MEGSCSFESLVGTPRSFDRRDKHRSTEIVPLSFCNKDVTGHRSTWSFSGIESETDLILARVGIFSVTSRDLSSFNICPFHRSELGIGWRRNSYSNSCQVPKEIANHIERRGKPVKADRGVGKNISAYIHQQTGTLIPEPDSDPLLICTPAKQEVSYALETPGSLYQPSESSSDSEETVRGTRSSRDKLNKFLASRDISPVRSQLKMPWDMASDRTQRFYIRKAKQVVDAALGEIAPQDTEKLWISLIQSKVAAQQTSDEAIDFKLADALAECYKNAGNWGSRRQILSIMADKMDFETLQNWLPSLTRYRFKIARHHRILHGRGSVVSTVSSRRMYVSPKQLDHFLDFITSAHIVQDLPFGEKTLKLSTKEEIAVPNVIRTLIPERIVQQYNAFCCESGLVSMARSTLIEILNVCSASTRNSLQGLEYFTAQGAKAFEDLEGVVEEIGEKCGKGSLWVKEKKEHLKSAKRYLKGDYKVHASMRSSVPDHCRAYALSDPGDQDYLLDCDHDHEDRCDRCSQLASVVAEIKETLEASNCSNDTKDELNFVIVQSKQNINAWKSHLLRSGNQDECRLDILKQLDETSVLIVLDWAMKYLPRKFRESQTDWFAKRGIPWHIAVALRRGTDSQMEMMTFVHIFDSCNQDSRTVLAILNDVFHRLKSVMPQLQSVYLRQDNAGCYHCSLSIVTVRQVAEVNGLRLARMDFSDAQGGKGPCDRKAATIKSHIAVYLNSGHDIETASQMLEAISSFDGVAGVQAMVCSPPTSPLRTSIKWEGVSFISNIRHDEECLRVWKAYKIGPGKLVPYSKFNCPSELPSLSSSSDNSVKVNFVPIKPRRIKKPMADLKDNQNDGKDDDDNDIDDDCDNDDDDDDDHGESVGHDSDKPKDALFSCPEEGCTKSYERYSSLLNHIECGLHKRSLEFETLYDRAIMGYASRLEQGATAIPELGLGKEVRITAYSAPSLPMGWALKCSRARGARFSTKQKEYLSAKFQIG</sequence>
<dbReference type="AlphaFoldDB" id="A0AAU9XL96"/>
<feature type="compositionally biased region" description="Basic and acidic residues" evidence="2">
    <location>
        <begin position="838"/>
        <end position="849"/>
    </location>
</feature>
<feature type="region of interest" description="Disordered" evidence="2">
    <location>
        <begin position="161"/>
        <end position="185"/>
    </location>
</feature>
<proteinExistence type="predicted"/>
<dbReference type="EMBL" id="CALNXJ010000050">
    <property type="protein sequence ID" value="CAH3151952.1"/>
    <property type="molecule type" value="Genomic_DNA"/>
</dbReference>
<evidence type="ECO:0000256" key="1">
    <source>
        <dbReference type="PROSITE-ProRule" id="PRU00042"/>
    </source>
</evidence>
<feature type="domain" description="C2H2-type" evidence="3">
    <location>
        <begin position="887"/>
        <end position="918"/>
    </location>
</feature>
<dbReference type="PROSITE" id="PS00028">
    <property type="entry name" value="ZINC_FINGER_C2H2_1"/>
    <property type="match status" value="1"/>
</dbReference>
<dbReference type="GO" id="GO:0008270">
    <property type="term" value="F:zinc ion binding"/>
    <property type="evidence" value="ECO:0007669"/>
    <property type="project" value="UniProtKB-KW"/>
</dbReference>
<evidence type="ECO:0000313" key="5">
    <source>
        <dbReference type="Proteomes" id="UP001159428"/>
    </source>
</evidence>
<keyword evidence="5" id="KW-1185">Reference proteome</keyword>
<feature type="compositionally biased region" description="Acidic residues" evidence="2">
    <location>
        <begin position="850"/>
        <end position="871"/>
    </location>
</feature>
<feature type="compositionally biased region" description="Basic and acidic residues" evidence="2">
    <location>
        <begin position="872"/>
        <end position="884"/>
    </location>
</feature>
<keyword evidence="1" id="KW-0863">Zinc-finger</keyword>
<dbReference type="Proteomes" id="UP001159428">
    <property type="component" value="Unassembled WGS sequence"/>
</dbReference>